<keyword evidence="13" id="KW-1185">Reference proteome</keyword>
<evidence type="ECO:0000256" key="11">
    <source>
        <dbReference type="SAM" id="MobiDB-lite"/>
    </source>
</evidence>
<evidence type="ECO:0000256" key="3">
    <source>
        <dbReference type="ARBA" id="ARBA00022448"/>
    </source>
</evidence>
<evidence type="ECO:0000256" key="8">
    <source>
        <dbReference type="ARBA" id="ARBA00023010"/>
    </source>
</evidence>
<comment type="similarity">
    <text evidence="2 10">Belongs to the SecG family.</text>
</comment>
<comment type="function">
    <text evidence="10">Involved in protein export. Participates in an early event of protein translocation.</text>
</comment>
<dbReference type="Proteomes" id="UP000288892">
    <property type="component" value="Unassembled WGS sequence"/>
</dbReference>
<keyword evidence="9 10" id="KW-0472">Membrane</keyword>
<evidence type="ECO:0000256" key="1">
    <source>
        <dbReference type="ARBA" id="ARBA00004651"/>
    </source>
</evidence>
<keyword evidence="8 10" id="KW-0811">Translocation</keyword>
<feature type="compositionally biased region" description="Low complexity" evidence="11">
    <location>
        <begin position="161"/>
        <end position="170"/>
    </location>
</feature>
<keyword evidence="5 10" id="KW-0812">Transmembrane</keyword>
<gene>
    <name evidence="12" type="ORF">VU01_12422</name>
</gene>
<dbReference type="PANTHER" id="PTHR34182:SF1">
    <property type="entry name" value="PROTEIN-EXPORT MEMBRANE PROTEIN SECG"/>
    <property type="match status" value="1"/>
</dbReference>
<evidence type="ECO:0000256" key="10">
    <source>
        <dbReference type="RuleBase" id="RU365087"/>
    </source>
</evidence>
<evidence type="ECO:0000256" key="9">
    <source>
        <dbReference type="ARBA" id="ARBA00023136"/>
    </source>
</evidence>
<feature type="compositionally biased region" description="Low complexity" evidence="11">
    <location>
        <begin position="114"/>
        <end position="127"/>
    </location>
</feature>
<dbReference type="AlphaFoldDB" id="A0A444JD76"/>
<evidence type="ECO:0000256" key="7">
    <source>
        <dbReference type="ARBA" id="ARBA00022989"/>
    </source>
</evidence>
<evidence type="ECO:0000256" key="4">
    <source>
        <dbReference type="ARBA" id="ARBA00022475"/>
    </source>
</evidence>
<keyword evidence="7 10" id="KW-1133">Transmembrane helix</keyword>
<dbReference type="PRINTS" id="PR01651">
    <property type="entry name" value="SECGEXPORT"/>
</dbReference>
<proteinExistence type="inferred from homology"/>
<dbReference type="GO" id="GO:0015450">
    <property type="term" value="F:protein-transporting ATPase activity"/>
    <property type="evidence" value="ECO:0007669"/>
    <property type="project" value="UniProtKB-UniRule"/>
</dbReference>
<comment type="caution">
    <text evidence="10">Lacks conserved residue(s) required for the propagation of feature annotation.</text>
</comment>
<dbReference type="GO" id="GO:0065002">
    <property type="term" value="P:intracellular protein transmembrane transport"/>
    <property type="evidence" value="ECO:0007669"/>
    <property type="project" value="TreeGrafter"/>
</dbReference>
<protein>
    <recommendedName>
        <fullName evidence="10">Protein-export membrane protein SecG</fullName>
    </recommendedName>
</protein>
<keyword evidence="3 10" id="KW-0813">Transport</keyword>
<feature type="compositionally biased region" description="Acidic residues" evidence="11">
    <location>
        <begin position="203"/>
        <end position="213"/>
    </location>
</feature>
<keyword evidence="6 10" id="KW-0653">Protein transport</keyword>
<evidence type="ECO:0000256" key="6">
    <source>
        <dbReference type="ARBA" id="ARBA00022927"/>
    </source>
</evidence>
<dbReference type="NCBIfam" id="TIGR00810">
    <property type="entry name" value="secG"/>
    <property type="match status" value="1"/>
</dbReference>
<dbReference type="InterPro" id="IPR004692">
    <property type="entry name" value="SecG"/>
</dbReference>
<evidence type="ECO:0000256" key="5">
    <source>
        <dbReference type="ARBA" id="ARBA00022692"/>
    </source>
</evidence>
<evidence type="ECO:0000313" key="12">
    <source>
        <dbReference type="EMBL" id="RWX50957.1"/>
    </source>
</evidence>
<keyword evidence="4 10" id="KW-1003">Cell membrane</keyword>
<feature type="region of interest" description="Disordered" evidence="11">
    <location>
        <begin position="190"/>
        <end position="213"/>
    </location>
</feature>
<evidence type="ECO:0000256" key="2">
    <source>
        <dbReference type="ARBA" id="ARBA00008445"/>
    </source>
</evidence>
<reference evidence="12 13" key="1">
    <citation type="submission" date="2017-01" db="EMBL/GenBank/DDBJ databases">
        <title>The cable genome- insights into the physiology and evolution of filamentous bacteria capable of sulfide oxidation via long distance electron transfer.</title>
        <authorList>
            <person name="Schreiber L."/>
            <person name="Bjerg J.T."/>
            <person name="Boggild A."/>
            <person name="Van De Vossenberg J."/>
            <person name="Meysman F."/>
            <person name="Nielsen L.P."/>
            <person name="Schramm A."/>
            <person name="Kjeldsen K.U."/>
        </authorList>
    </citation>
    <scope>NUCLEOTIDE SEQUENCE [LARGE SCALE GENOMIC DNA]</scope>
    <source>
        <strain evidence="12">A5</strain>
    </source>
</reference>
<dbReference type="GO" id="GO:0043952">
    <property type="term" value="P:protein transport by the Sec complex"/>
    <property type="evidence" value="ECO:0007669"/>
    <property type="project" value="TreeGrafter"/>
</dbReference>
<sequence>MTTLLIITHVLVSLFLIAIVLLQHGKGADIGATFGGSGQSVFGSEGPVPLLNKITTFSAIVFMGTSISLAYISTNESTGSIMKELPAQETAAPAQKEAPVTIPMPGTESQVELPAPEAEASPAVQEALSEEATASPAVQESQAETAEVELAAPTGEEEPVAEASPAVQEALAEETAEVVEPVVEAQNIEVVPASEEQVAPVEQETETAPEQAE</sequence>
<dbReference type="GO" id="GO:0005886">
    <property type="term" value="C:plasma membrane"/>
    <property type="evidence" value="ECO:0007669"/>
    <property type="project" value="UniProtKB-SubCell"/>
</dbReference>
<feature type="transmembrane region" description="Helical" evidence="10">
    <location>
        <begin position="51"/>
        <end position="72"/>
    </location>
</feature>
<comment type="caution">
    <text evidence="12">The sequence shown here is derived from an EMBL/GenBank/DDBJ whole genome shotgun (WGS) entry which is preliminary data.</text>
</comment>
<accession>A0A444JD76</accession>
<organism evidence="12 13">
    <name type="scientific">Candidatus Electrothrix marina</name>
    <dbReference type="NCBI Taxonomy" id="1859130"/>
    <lineage>
        <taxon>Bacteria</taxon>
        <taxon>Pseudomonadati</taxon>
        <taxon>Thermodesulfobacteriota</taxon>
        <taxon>Desulfobulbia</taxon>
        <taxon>Desulfobulbales</taxon>
        <taxon>Desulfobulbaceae</taxon>
        <taxon>Candidatus Electrothrix</taxon>
    </lineage>
</organism>
<evidence type="ECO:0000313" key="13">
    <source>
        <dbReference type="Proteomes" id="UP000288892"/>
    </source>
</evidence>
<dbReference type="PANTHER" id="PTHR34182">
    <property type="entry name" value="PROTEIN-EXPORT MEMBRANE PROTEIN SECG"/>
    <property type="match status" value="1"/>
</dbReference>
<dbReference type="EMBL" id="MTKS01000242">
    <property type="protein sequence ID" value="RWX50957.1"/>
    <property type="molecule type" value="Genomic_DNA"/>
</dbReference>
<feature type="region of interest" description="Disordered" evidence="11">
    <location>
        <begin position="88"/>
        <end position="173"/>
    </location>
</feature>
<dbReference type="Pfam" id="PF03840">
    <property type="entry name" value="SecG"/>
    <property type="match status" value="1"/>
</dbReference>
<comment type="subcellular location">
    <subcellularLocation>
        <location evidence="1 10">Cell membrane</location>
        <topology evidence="1 10">Multi-pass membrane protein</topology>
    </subcellularLocation>
</comment>
<dbReference type="GO" id="GO:0009306">
    <property type="term" value="P:protein secretion"/>
    <property type="evidence" value="ECO:0007669"/>
    <property type="project" value="UniProtKB-UniRule"/>
</dbReference>
<name>A0A444JD76_9BACT</name>